<accession>A0A5S3P6F1</accession>
<gene>
    <name evidence="2" type="ORF">FEV51_04735</name>
</gene>
<dbReference type="Pfam" id="PF09694">
    <property type="entry name" value="Gcw_chp"/>
    <property type="match status" value="1"/>
</dbReference>
<sequence length="261" mass="26559">MLTSFRGFTAATLAASGLFLSVPALAQTANPADEVDGDGASAGPITLSANAAITSDYRFRGVSLSGGDPAIQGGFDVSHDSGFYAGTWASSIDDGGTGAYGDLELDLYGGWSGEVAPGLTVDTGLLYYLYPTEDLGLDTDYFEPYASLGFTFGPAEATVGAAYAWKQDSLGGSDNLYLYTDLGVGIPTTPLTLNAHLGFTDGTLAPPLLAGTGDDTGLDWSLGAAATLGMFELSVAYVGVEGPAIDGFTEDTVVATLSASF</sequence>
<evidence type="ECO:0000313" key="3">
    <source>
        <dbReference type="Proteomes" id="UP000309668"/>
    </source>
</evidence>
<dbReference type="InterPro" id="IPR010239">
    <property type="entry name" value="CHP02001"/>
</dbReference>
<keyword evidence="1" id="KW-0732">Signal</keyword>
<dbReference type="NCBIfam" id="TIGR02001">
    <property type="entry name" value="gcw_chp"/>
    <property type="match status" value="1"/>
</dbReference>
<protein>
    <recommendedName>
        <fullName evidence="4">Porin</fullName>
    </recommendedName>
</protein>
<proteinExistence type="predicted"/>
<reference evidence="2 3" key="1">
    <citation type="submission" date="2019-05" db="EMBL/GenBank/DDBJ databases">
        <title>Erythrobacter marisflavi sp. nov., isolated from isolated from water of an estuary environment.</title>
        <authorList>
            <person name="Yoon J.-H."/>
        </authorList>
    </citation>
    <scope>NUCLEOTIDE SEQUENCE [LARGE SCALE GENOMIC DNA]</scope>
    <source>
        <strain evidence="2 3">KEM-5</strain>
    </source>
</reference>
<dbReference type="EMBL" id="VCAO01000002">
    <property type="protein sequence ID" value="TMM48707.1"/>
    <property type="molecule type" value="Genomic_DNA"/>
</dbReference>
<keyword evidence="3" id="KW-1185">Reference proteome</keyword>
<evidence type="ECO:0008006" key="4">
    <source>
        <dbReference type="Google" id="ProtNLM"/>
    </source>
</evidence>
<evidence type="ECO:0000256" key="1">
    <source>
        <dbReference type="SAM" id="SignalP"/>
    </source>
</evidence>
<dbReference type="RefSeq" id="WP_138616492.1">
    <property type="nucleotide sequence ID" value="NZ_VCAO01000002.1"/>
</dbReference>
<feature type="chain" id="PRO_5024453731" description="Porin" evidence="1">
    <location>
        <begin position="27"/>
        <end position="261"/>
    </location>
</feature>
<feature type="signal peptide" evidence="1">
    <location>
        <begin position="1"/>
        <end position="26"/>
    </location>
</feature>
<dbReference type="AlphaFoldDB" id="A0A5S3P6F1"/>
<comment type="caution">
    <text evidence="2">The sequence shown here is derived from an EMBL/GenBank/DDBJ whole genome shotgun (WGS) entry which is preliminary data.</text>
</comment>
<organism evidence="2 3">
    <name type="scientific">Qipengyuania marisflavi</name>
    <dbReference type="NCBI Taxonomy" id="2486356"/>
    <lineage>
        <taxon>Bacteria</taxon>
        <taxon>Pseudomonadati</taxon>
        <taxon>Pseudomonadota</taxon>
        <taxon>Alphaproteobacteria</taxon>
        <taxon>Sphingomonadales</taxon>
        <taxon>Erythrobacteraceae</taxon>
        <taxon>Qipengyuania</taxon>
    </lineage>
</organism>
<dbReference type="OrthoDB" id="9793561at2"/>
<dbReference type="Proteomes" id="UP000309668">
    <property type="component" value="Unassembled WGS sequence"/>
</dbReference>
<name>A0A5S3P6F1_9SPHN</name>
<evidence type="ECO:0000313" key="2">
    <source>
        <dbReference type="EMBL" id="TMM48707.1"/>
    </source>
</evidence>